<dbReference type="EMBL" id="KI913127">
    <property type="protein sequence ID" value="ETV79789.1"/>
    <property type="molecule type" value="Genomic_DNA"/>
</dbReference>
<gene>
    <name evidence="1" type="ORF">H257_07013</name>
</gene>
<sequence>MVVRIKVRVFTFSIDPTVEHSYLVGSAAGGLSSAIGMIVLEDDEDLTFESVRPRIELKEENGLIRRNPMFQEALFQMTEARNPHQWPMHTLQTYWLGYYQHEDDPTPTIIRTEDTSSKCLRDVLDMKSTKVTADLIVIPQSQIGPVCSQCCQRCALCPSIQPRQTT</sequence>
<evidence type="ECO:0000313" key="1">
    <source>
        <dbReference type="EMBL" id="ETV79789.1"/>
    </source>
</evidence>
<dbReference type="OrthoDB" id="58199at2759"/>
<organism evidence="1">
    <name type="scientific">Aphanomyces astaci</name>
    <name type="common">Crayfish plague agent</name>
    <dbReference type="NCBI Taxonomy" id="112090"/>
    <lineage>
        <taxon>Eukaryota</taxon>
        <taxon>Sar</taxon>
        <taxon>Stramenopiles</taxon>
        <taxon>Oomycota</taxon>
        <taxon>Saprolegniomycetes</taxon>
        <taxon>Saprolegniales</taxon>
        <taxon>Verrucalvaceae</taxon>
        <taxon>Aphanomyces</taxon>
    </lineage>
</organism>
<protein>
    <submittedName>
        <fullName evidence="1">Uncharacterized protein</fullName>
    </submittedName>
</protein>
<dbReference type="VEuPathDB" id="FungiDB:H257_07013"/>
<dbReference type="RefSeq" id="XP_009830725.1">
    <property type="nucleotide sequence ID" value="XM_009832423.1"/>
</dbReference>
<reference evidence="1" key="1">
    <citation type="submission" date="2013-12" db="EMBL/GenBank/DDBJ databases">
        <title>The Genome Sequence of Aphanomyces astaci APO3.</title>
        <authorList>
            <consortium name="The Broad Institute Genomics Platform"/>
            <person name="Russ C."/>
            <person name="Tyler B."/>
            <person name="van West P."/>
            <person name="Dieguez-Uribeondo J."/>
            <person name="Young S.K."/>
            <person name="Zeng Q."/>
            <person name="Gargeya S."/>
            <person name="Fitzgerald M."/>
            <person name="Abouelleil A."/>
            <person name="Alvarado L."/>
            <person name="Chapman S.B."/>
            <person name="Gainer-Dewar J."/>
            <person name="Goldberg J."/>
            <person name="Griggs A."/>
            <person name="Gujja S."/>
            <person name="Hansen M."/>
            <person name="Howarth C."/>
            <person name="Imamovic A."/>
            <person name="Ireland A."/>
            <person name="Larimer J."/>
            <person name="McCowan C."/>
            <person name="Murphy C."/>
            <person name="Pearson M."/>
            <person name="Poon T.W."/>
            <person name="Priest M."/>
            <person name="Roberts A."/>
            <person name="Saif S."/>
            <person name="Shea T."/>
            <person name="Sykes S."/>
            <person name="Wortman J."/>
            <person name="Nusbaum C."/>
            <person name="Birren B."/>
        </authorList>
    </citation>
    <scope>NUCLEOTIDE SEQUENCE [LARGE SCALE GENOMIC DNA]</scope>
    <source>
        <strain evidence="1">APO3</strain>
    </source>
</reference>
<name>W4GL70_APHAT</name>
<accession>W4GL70</accession>
<proteinExistence type="predicted"/>
<dbReference type="AlphaFoldDB" id="W4GL70"/>
<dbReference type="GeneID" id="20809009"/>